<evidence type="ECO:0000313" key="3">
    <source>
        <dbReference type="Proteomes" id="UP001295684"/>
    </source>
</evidence>
<feature type="region of interest" description="Disordered" evidence="1">
    <location>
        <begin position="1"/>
        <end position="31"/>
    </location>
</feature>
<dbReference type="Proteomes" id="UP001295684">
    <property type="component" value="Unassembled WGS sequence"/>
</dbReference>
<reference evidence="2" key="1">
    <citation type="submission" date="2023-07" db="EMBL/GenBank/DDBJ databases">
        <authorList>
            <consortium name="AG Swart"/>
            <person name="Singh M."/>
            <person name="Singh A."/>
            <person name="Seah K."/>
            <person name="Emmerich C."/>
        </authorList>
    </citation>
    <scope>NUCLEOTIDE SEQUENCE</scope>
    <source>
        <strain evidence="2">DP1</strain>
    </source>
</reference>
<name>A0AAD1XVS7_EUPCR</name>
<protein>
    <submittedName>
        <fullName evidence="2">Uncharacterized protein</fullName>
    </submittedName>
</protein>
<comment type="caution">
    <text evidence="2">The sequence shown here is derived from an EMBL/GenBank/DDBJ whole genome shotgun (WGS) entry which is preliminary data.</text>
</comment>
<feature type="compositionally biased region" description="Basic and acidic residues" evidence="1">
    <location>
        <begin position="91"/>
        <end position="103"/>
    </location>
</feature>
<proteinExistence type="predicted"/>
<sequence length="163" mass="18700">MEDTNLSDSAKMPEVDLNVSPSSKRKAKKGSSKVWKNYLSNKNHCCFYYTNFDSLKDIKVRGKKKLQRKLTREITFTNLLTMDAIEENECEVDKDISKDEPETLQRNFDSSSQDSKDSSGPEEEPQEKSSCDKQKDCKILTSSNRSFPNLHKHDEGCIHSLKI</sequence>
<feature type="region of interest" description="Disordered" evidence="1">
    <location>
        <begin position="144"/>
        <end position="163"/>
    </location>
</feature>
<gene>
    <name evidence="2" type="ORF">ECRASSUSDP1_LOCUS21292</name>
</gene>
<dbReference type="EMBL" id="CAMPGE010021749">
    <property type="protein sequence ID" value="CAI2379872.1"/>
    <property type="molecule type" value="Genomic_DNA"/>
</dbReference>
<keyword evidence="3" id="KW-1185">Reference proteome</keyword>
<feature type="region of interest" description="Disordered" evidence="1">
    <location>
        <begin position="91"/>
        <end position="135"/>
    </location>
</feature>
<organism evidence="2 3">
    <name type="scientific">Euplotes crassus</name>
    <dbReference type="NCBI Taxonomy" id="5936"/>
    <lineage>
        <taxon>Eukaryota</taxon>
        <taxon>Sar</taxon>
        <taxon>Alveolata</taxon>
        <taxon>Ciliophora</taxon>
        <taxon>Intramacronucleata</taxon>
        <taxon>Spirotrichea</taxon>
        <taxon>Hypotrichia</taxon>
        <taxon>Euplotida</taxon>
        <taxon>Euplotidae</taxon>
        <taxon>Moneuplotes</taxon>
    </lineage>
</organism>
<feature type="compositionally biased region" description="Basic and acidic residues" evidence="1">
    <location>
        <begin position="126"/>
        <end position="135"/>
    </location>
</feature>
<dbReference type="AlphaFoldDB" id="A0AAD1XVS7"/>
<evidence type="ECO:0000313" key="2">
    <source>
        <dbReference type="EMBL" id="CAI2379872.1"/>
    </source>
</evidence>
<accession>A0AAD1XVS7</accession>
<evidence type="ECO:0000256" key="1">
    <source>
        <dbReference type="SAM" id="MobiDB-lite"/>
    </source>
</evidence>